<reference evidence="2" key="1">
    <citation type="journal article" name="BMC Genomics">
        <title>Long-read sequencing and de novo genome assembly of marine medaka (Oryzias melastigma).</title>
        <authorList>
            <person name="Liang P."/>
            <person name="Saqib H.S.A."/>
            <person name="Ni X."/>
            <person name="Shen Y."/>
        </authorList>
    </citation>
    <scope>NUCLEOTIDE SEQUENCE</scope>
    <source>
        <strain evidence="2">Bigg-433</strain>
    </source>
</reference>
<proteinExistence type="predicted"/>
<organism evidence="2 3">
    <name type="scientific">Oryzias melastigma</name>
    <name type="common">Marine medaka</name>
    <dbReference type="NCBI Taxonomy" id="30732"/>
    <lineage>
        <taxon>Eukaryota</taxon>
        <taxon>Metazoa</taxon>
        <taxon>Chordata</taxon>
        <taxon>Craniata</taxon>
        <taxon>Vertebrata</taxon>
        <taxon>Euteleostomi</taxon>
        <taxon>Actinopterygii</taxon>
        <taxon>Neopterygii</taxon>
        <taxon>Teleostei</taxon>
        <taxon>Neoteleostei</taxon>
        <taxon>Acanthomorphata</taxon>
        <taxon>Ovalentaria</taxon>
        <taxon>Atherinomorphae</taxon>
        <taxon>Beloniformes</taxon>
        <taxon>Adrianichthyidae</taxon>
        <taxon>Oryziinae</taxon>
        <taxon>Oryzias</taxon>
    </lineage>
</organism>
<accession>A0A834C2P0</accession>
<name>A0A834C2P0_ORYME</name>
<evidence type="ECO:0000256" key="1">
    <source>
        <dbReference type="SAM" id="MobiDB-lite"/>
    </source>
</evidence>
<dbReference type="Proteomes" id="UP000646548">
    <property type="component" value="Unassembled WGS sequence"/>
</dbReference>
<gene>
    <name evidence="2" type="ORF">FQA47_021827</name>
</gene>
<protein>
    <submittedName>
        <fullName evidence="2">Uncharacterized protein</fullName>
    </submittedName>
</protein>
<comment type="caution">
    <text evidence="2">The sequence shown here is derived from an EMBL/GenBank/DDBJ whole genome shotgun (WGS) entry which is preliminary data.</text>
</comment>
<feature type="compositionally biased region" description="Low complexity" evidence="1">
    <location>
        <begin position="30"/>
        <end position="42"/>
    </location>
</feature>
<dbReference type="AlphaFoldDB" id="A0A834C2P0"/>
<evidence type="ECO:0000313" key="3">
    <source>
        <dbReference type="Proteomes" id="UP000646548"/>
    </source>
</evidence>
<sequence>MFNSSEFQGLGALTERRSLCPPDLGIRKSSTAAAADGTDADSLCSRLQPNGSDPLPAPPPDLTHFRRLRGHFSEKKACGSGWDWCLRMLFCDGIRRQPPISGVNVCLEGVNRRQSDGKLRADAEKKKKT</sequence>
<feature type="region of interest" description="Disordered" evidence="1">
    <location>
        <begin position="30"/>
        <end position="60"/>
    </location>
</feature>
<evidence type="ECO:0000313" key="2">
    <source>
        <dbReference type="EMBL" id="KAF6719933.1"/>
    </source>
</evidence>
<dbReference type="EMBL" id="WKFB01000547">
    <property type="protein sequence ID" value="KAF6719933.1"/>
    <property type="molecule type" value="Genomic_DNA"/>
</dbReference>